<keyword evidence="1" id="KW-0472">Membrane</keyword>
<keyword evidence="1" id="KW-0812">Transmembrane</keyword>
<gene>
    <name evidence="2" type="ORF">XELAEV_18007314mg</name>
</gene>
<evidence type="ECO:0000256" key="1">
    <source>
        <dbReference type="SAM" id="Phobius"/>
    </source>
</evidence>
<accession>A0A974I4D6</accession>
<dbReference type="AlphaFoldDB" id="A0A974I4D6"/>
<dbReference type="EMBL" id="CM004466">
    <property type="protein sequence ID" value="OCU01523.1"/>
    <property type="molecule type" value="Genomic_DNA"/>
</dbReference>
<sequence>MYMAFTGVTQVPVIRFEPEQIVYIQGEAITIRCLAENPSTVRNYRYYKDVLETLKTNNNILTKPYSRRWDDSTESNHIALNVIERPATPSLSLQPQYSVFVIGQEVTLSCLVPNCVGVTAIILYQDRRLLPEADNFGVLDFPNNPQTENNKVQLICETSLPSTIHGYRFDRDSKELTGTAGQKENVFVIAEYNNLSEGFYFFSESNRRGCEKQEDQIYSVFSLQGHCRRTLTTIISDYLCPTAFHAGIKLYASVLVGKILVLLSLLLFYGIRVMLISLRMGKEETDPQR</sequence>
<evidence type="ECO:0008006" key="4">
    <source>
        <dbReference type="Google" id="ProtNLM"/>
    </source>
</evidence>
<keyword evidence="1" id="KW-1133">Transmembrane helix</keyword>
<reference evidence="3" key="1">
    <citation type="journal article" date="2016" name="Nature">
        <title>Genome evolution in the allotetraploid frog Xenopus laevis.</title>
        <authorList>
            <person name="Session A.M."/>
            <person name="Uno Y."/>
            <person name="Kwon T."/>
            <person name="Chapman J.A."/>
            <person name="Toyoda A."/>
            <person name="Takahashi S."/>
            <person name="Fukui A."/>
            <person name="Hikosaka A."/>
            <person name="Suzuki A."/>
            <person name="Kondo M."/>
            <person name="van Heeringen S.J."/>
            <person name="Quigley I."/>
            <person name="Heinz S."/>
            <person name="Ogino H."/>
            <person name="Ochi H."/>
            <person name="Hellsten U."/>
            <person name="Lyons J.B."/>
            <person name="Simakov O."/>
            <person name="Putnam N."/>
            <person name="Stites J."/>
            <person name="Kuroki Y."/>
            <person name="Tanaka T."/>
            <person name="Michiue T."/>
            <person name="Watanabe M."/>
            <person name="Bogdanovic O."/>
            <person name="Lister R."/>
            <person name="Georgiou G."/>
            <person name="Paranjpe S.S."/>
            <person name="van Kruijsbergen I."/>
            <person name="Shu S."/>
            <person name="Carlson J."/>
            <person name="Kinoshita T."/>
            <person name="Ohta Y."/>
            <person name="Mawaribuchi S."/>
            <person name="Jenkins J."/>
            <person name="Grimwood J."/>
            <person name="Schmutz J."/>
            <person name="Mitros T."/>
            <person name="Mozaffari S.V."/>
            <person name="Suzuki Y."/>
            <person name="Haramoto Y."/>
            <person name="Yamamoto T.S."/>
            <person name="Takagi C."/>
            <person name="Heald R."/>
            <person name="Miller K."/>
            <person name="Haudenschild C."/>
            <person name="Kitzman J."/>
            <person name="Nakayama T."/>
            <person name="Izutsu Y."/>
            <person name="Robert J."/>
            <person name="Fortriede J."/>
            <person name="Burns K."/>
            <person name="Lotay V."/>
            <person name="Karimi K."/>
            <person name="Yasuoka Y."/>
            <person name="Dichmann D.S."/>
            <person name="Flajnik M.F."/>
            <person name="Houston D.W."/>
            <person name="Shendure J."/>
            <person name="DuPasquier L."/>
            <person name="Vize P.D."/>
            <person name="Zorn A.M."/>
            <person name="Ito M."/>
            <person name="Marcotte E.M."/>
            <person name="Wallingford J.B."/>
            <person name="Ito Y."/>
            <person name="Asashima M."/>
            <person name="Ueno N."/>
            <person name="Matsuda Y."/>
            <person name="Veenstra G.J."/>
            <person name="Fujiyama A."/>
            <person name="Harland R.M."/>
            <person name="Taira M."/>
            <person name="Rokhsar D.S."/>
        </authorList>
    </citation>
    <scope>NUCLEOTIDE SEQUENCE [LARGE SCALE GENOMIC DNA]</scope>
    <source>
        <strain evidence="3">J</strain>
    </source>
</reference>
<protein>
    <recommendedName>
        <fullName evidence="4">Ig-like domain-containing protein</fullName>
    </recommendedName>
</protein>
<organism evidence="2 3">
    <name type="scientific">Xenopus laevis</name>
    <name type="common">African clawed frog</name>
    <dbReference type="NCBI Taxonomy" id="8355"/>
    <lineage>
        <taxon>Eukaryota</taxon>
        <taxon>Metazoa</taxon>
        <taxon>Chordata</taxon>
        <taxon>Craniata</taxon>
        <taxon>Vertebrata</taxon>
        <taxon>Euteleostomi</taxon>
        <taxon>Amphibia</taxon>
        <taxon>Batrachia</taxon>
        <taxon>Anura</taxon>
        <taxon>Pipoidea</taxon>
        <taxon>Pipidae</taxon>
        <taxon>Xenopodinae</taxon>
        <taxon>Xenopus</taxon>
        <taxon>Xenopus</taxon>
    </lineage>
</organism>
<dbReference type="Proteomes" id="UP000694892">
    <property type="component" value="Chromosome 1L"/>
</dbReference>
<name>A0A974I4D6_XENLA</name>
<proteinExistence type="predicted"/>
<evidence type="ECO:0000313" key="3">
    <source>
        <dbReference type="Proteomes" id="UP000694892"/>
    </source>
</evidence>
<feature type="transmembrane region" description="Helical" evidence="1">
    <location>
        <begin position="250"/>
        <end position="271"/>
    </location>
</feature>
<evidence type="ECO:0000313" key="2">
    <source>
        <dbReference type="EMBL" id="OCU01523.1"/>
    </source>
</evidence>